<dbReference type="InterPro" id="IPR009003">
    <property type="entry name" value="Peptidase_S1_PA"/>
</dbReference>
<gene>
    <name evidence="6" type="ORF">INS88_07125</name>
</gene>
<dbReference type="RefSeq" id="WP_197550809.1">
    <property type="nucleotide sequence ID" value="NZ_CP063213.1"/>
</dbReference>
<dbReference type="AlphaFoldDB" id="A0A7M1QUL2"/>
<feature type="transmembrane region" description="Helical" evidence="4">
    <location>
        <begin position="384"/>
        <end position="404"/>
    </location>
</feature>
<dbReference type="GO" id="GO:0006508">
    <property type="term" value="P:proteolysis"/>
    <property type="evidence" value="ECO:0007669"/>
    <property type="project" value="UniProtKB-KW"/>
</dbReference>
<dbReference type="PROSITE" id="PS50240">
    <property type="entry name" value="TRYPSIN_DOM"/>
    <property type="match status" value="1"/>
</dbReference>
<keyword evidence="6" id="KW-0378">Hydrolase</keyword>
<dbReference type="Gene3D" id="2.40.10.10">
    <property type="entry name" value="Trypsin-like serine proteases"/>
    <property type="match status" value="1"/>
</dbReference>
<dbReference type="PANTHER" id="PTHR24276:SF96">
    <property type="entry name" value="PEPTIDASE S1 DOMAIN-CONTAINING PROTEIN"/>
    <property type="match status" value="1"/>
</dbReference>
<keyword evidence="2" id="KW-1015">Disulfide bond</keyword>
<dbReference type="Proteomes" id="UP000595053">
    <property type="component" value="Chromosome"/>
</dbReference>
<proteinExistence type="inferred from homology"/>
<evidence type="ECO:0000313" key="7">
    <source>
        <dbReference type="Proteomes" id="UP000595053"/>
    </source>
</evidence>
<feature type="chain" id="PRO_5043680609" evidence="5">
    <location>
        <begin position="25"/>
        <end position="413"/>
    </location>
</feature>
<feature type="region of interest" description="Disordered" evidence="3">
    <location>
        <begin position="237"/>
        <end position="378"/>
    </location>
</feature>
<keyword evidence="6" id="KW-0645">Protease</keyword>
<accession>A0A8A5UDZ5</accession>
<keyword evidence="4" id="KW-0812">Transmembrane</keyword>
<feature type="compositionally biased region" description="Polar residues" evidence="3">
    <location>
        <begin position="351"/>
        <end position="370"/>
    </location>
</feature>
<evidence type="ECO:0000256" key="3">
    <source>
        <dbReference type="SAM" id="MobiDB-lite"/>
    </source>
</evidence>
<name>A0A7M1QUL2_9ACTO</name>
<feature type="signal peptide" evidence="5">
    <location>
        <begin position="1"/>
        <end position="24"/>
    </location>
</feature>
<accession>A0A7M1QUL2</accession>
<dbReference type="Pfam" id="PF00089">
    <property type="entry name" value="Trypsin"/>
    <property type="match status" value="1"/>
</dbReference>
<dbReference type="SUPFAM" id="SSF50494">
    <property type="entry name" value="Trypsin-like serine proteases"/>
    <property type="match status" value="1"/>
</dbReference>
<dbReference type="SMART" id="SM00020">
    <property type="entry name" value="Tryp_SPc"/>
    <property type="match status" value="1"/>
</dbReference>
<evidence type="ECO:0000256" key="5">
    <source>
        <dbReference type="SAM" id="SignalP"/>
    </source>
</evidence>
<dbReference type="GO" id="GO:0004252">
    <property type="term" value="F:serine-type endopeptidase activity"/>
    <property type="evidence" value="ECO:0007669"/>
    <property type="project" value="InterPro"/>
</dbReference>
<sequence>MRIRPLVTSLLVGVAVAIPTSAAAISGGEKANSEYIVQIATNTKNESKKIDRCTGSALNSEWVITAVHCVEDAASQTSSNIYFSNNKSEPGTPIASSQIVHGPSADLALIKLSRPHELSQYATLASDHEFTLGQKGHIYGYGRGSNGEQVSWLRRAAVTQKEEGRDAYWNKTYEIKGIDGISNHGDSGGPFIVNGKLVGITVSGPHVANDYWVGEVSNAVVLAPFIEWITETTGVEAVPFDTEIPEPESEKGDEKDEDASATQPETDPIEDPKADPTKQPETDSATDPDNEASEESEADSAANLAPGAEDSVVDDNETSNGVTDNGVTGDASTSTETTSTEGGSSSAAETDNQAVGTPQATVPGTGQATAQEKRQSKLAHTGAFATPLAVAGLLSLGAGALLVLRGSASRREA</sequence>
<keyword evidence="7" id="KW-1185">Reference proteome</keyword>
<organism evidence="6 7">
    <name type="scientific">Trueperella pecoris</name>
    <dbReference type="NCBI Taxonomy" id="2733571"/>
    <lineage>
        <taxon>Bacteria</taxon>
        <taxon>Bacillati</taxon>
        <taxon>Actinomycetota</taxon>
        <taxon>Actinomycetes</taxon>
        <taxon>Actinomycetales</taxon>
        <taxon>Actinomycetaceae</taxon>
        <taxon>Trueperella</taxon>
    </lineage>
</organism>
<feature type="compositionally biased region" description="Basic and acidic residues" evidence="3">
    <location>
        <begin position="270"/>
        <end position="281"/>
    </location>
</feature>
<keyword evidence="5" id="KW-0732">Signal</keyword>
<evidence type="ECO:0000256" key="1">
    <source>
        <dbReference type="ARBA" id="ARBA00007664"/>
    </source>
</evidence>
<reference evidence="6 7" key="1">
    <citation type="submission" date="2020-10" db="EMBL/GenBank/DDBJ databases">
        <title>Trueperella pecoris sp. nov. isolated from bovine and porcine specimens.</title>
        <authorList>
            <person name="Schoenecker L."/>
            <person name="Schnydrig P."/>
            <person name="Brodard I."/>
            <person name="Thomann A."/>
            <person name="Hemphill A."/>
            <person name="Rodriguez-Campos S."/>
            <person name="Perreten V."/>
            <person name="Jores J."/>
            <person name="Kittl S."/>
        </authorList>
    </citation>
    <scope>NUCLEOTIDE SEQUENCE [LARGE SCALE GENOMIC DNA]</scope>
    <source>
        <strain evidence="6 7">15A0121</strain>
    </source>
</reference>
<evidence type="ECO:0000256" key="2">
    <source>
        <dbReference type="ARBA" id="ARBA00023157"/>
    </source>
</evidence>
<protein>
    <submittedName>
        <fullName evidence="6">Trypsin-like serine protease</fullName>
    </submittedName>
</protein>
<feature type="compositionally biased region" description="Acidic residues" evidence="3">
    <location>
        <begin position="284"/>
        <end position="298"/>
    </location>
</feature>
<dbReference type="InterPro" id="IPR050430">
    <property type="entry name" value="Peptidase_S1"/>
</dbReference>
<dbReference type="PANTHER" id="PTHR24276">
    <property type="entry name" value="POLYSERASE-RELATED"/>
    <property type="match status" value="1"/>
</dbReference>
<dbReference type="EMBL" id="CP063213">
    <property type="protein sequence ID" value="QOR45055.1"/>
    <property type="molecule type" value="Genomic_DNA"/>
</dbReference>
<keyword evidence="4" id="KW-1133">Transmembrane helix</keyword>
<feature type="compositionally biased region" description="Low complexity" evidence="3">
    <location>
        <begin position="328"/>
        <end position="350"/>
    </location>
</feature>
<comment type="similarity">
    <text evidence="1">Belongs to the peptidase S1 family.</text>
</comment>
<keyword evidence="4" id="KW-0472">Membrane</keyword>
<dbReference type="InterPro" id="IPR001254">
    <property type="entry name" value="Trypsin_dom"/>
</dbReference>
<dbReference type="InterPro" id="IPR001314">
    <property type="entry name" value="Peptidase_S1A"/>
</dbReference>
<evidence type="ECO:0000256" key="4">
    <source>
        <dbReference type="SAM" id="Phobius"/>
    </source>
</evidence>
<evidence type="ECO:0000313" key="6">
    <source>
        <dbReference type="EMBL" id="QOR45055.1"/>
    </source>
</evidence>
<dbReference type="PRINTS" id="PR00722">
    <property type="entry name" value="CHYMOTRYPSIN"/>
</dbReference>
<dbReference type="InterPro" id="IPR043504">
    <property type="entry name" value="Peptidase_S1_PA_chymotrypsin"/>
</dbReference>